<sequence>MNYMRFSKAKFKVLHMAQGSLQNEHSLRDEQIESSPAQKDLGALTDKGLDMSWKRALIAQKTNCILDCTKTMQIKGGDPTSLLCSDEIPPGMLCPALGLLTQERPVGADPEQIHKSDQCRSTLL</sequence>
<dbReference type="AlphaFoldDB" id="A0A3M0J959"/>
<dbReference type="Proteomes" id="UP000269221">
    <property type="component" value="Unassembled WGS sequence"/>
</dbReference>
<name>A0A3M0J959_HIRRU</name>
<dbReference type="STRING" id="333673.A0A3M0J959"/>
<organism evidence="2 3">
    <name type="scientific">Hirundo rustica rustica</name>
    <dbReference type="NCBI Taxonomy" id="333673"/>
    <lineage>
        <taxon>Eukaryota</taxon>
        <taxon>Metazoa</taxon>
        <taxon>Chordata</taxon>
        <taxon>Craniata</taxon>
        <taxon>Vertebrata</taxon>
        <taxon>Euteleostomi</taxon>
        <taxon>Archelosauria</taxon>
        <taxon>Archosauria</taxon>
        <taxon>Dinosauria</taxon>
        <taxon>Saurischia</taxon>
        <taxon>Theropoda</taxon>
        <taxon>Coelurosauria</taxon>
        <taxon>Aves</taxon>
        <taxon>Neognathae</taxon>
        <taxon>Neoaves</taxon>
        <taxon>Telluraves</taxon>
        <taxon>Australaves</taxon>
        <taxon>Passeriformes</taxon>
        <taxon>Sylvioidea</taxon>
        <taxon>Hirundinidae</taxon>
        <taxon>Hirundo</taxon>
    </lineage>
</organism>
<proteinExistence type="predicted"/>
<evidence type="ECO:0000313" key="3">
    <source>
        <dbReference type="Proteomes" id="UP000269221"/>
    </source>
</evidence>
<accession>A0A3M0J959</accession>
<evidence type="ECO:0000256" key="1">
    <source>
        <dbReference type="SAM" id="MobiDB-lite"/>
    </source>
</evidence>
<protein>
    <submittedName>
        <fullName evidence="2">Uncharacterized protein</fullName>
    </submittedName>
</protein>
<feature type="region of interest" description="Disordered" evidence="1">
    <location>
        <begin position="105"/>
        <end position="124"/>
    </location>
</feature>
<dbReference type="EMBL" id="QRBI01000186">
    <property type="protein sequence ID" value="RMB95413.1"/>
    <property type="molecule type" value="Genomic_DNA"/>
</dbReference>
<comment type="caution">
    <text evidence="2">The sequence shown here is derived from an EMBL/GenBank/DDBJ whole genome shotgun (WGS) entry which is preliminary data.</text>
</comment>
<keyword evidence="3" id="KW-1185">Reference proteome</keyword>
<dbReference type="OrthoDB" id="10430811at2759"/>
<gene>
    <name evidence="2" type="ORF">DUI87_28134</name>
</gene>
<reference evidence="2 3" key="1">
    <citation type="submission" date="2018-07" db="EMBL/GenBank/DDBJ databases">
        <title>A high quality draft genome assembly of the barn swallow (H. rustica rustica).</title>
        <authorList>
            <person name="Formenti G."/>
            <person name="Chiara M."/>
            <person name="Poveda L."/>
            <person name="Francoijs K.-J."/>
            <person name="Bonisoli-Alquati A."/>
            <person name="Canova L."/>
            <person name="Gianfranceschi L."/>
            <person name="Horner D.S."/>
            <person name="Saino N."/>
        </authorList>
    </citation>
    <scope>NUCLEOTIDE SEQUENCE [LARGE SCALE GENOMIC DNA]</scope>
    <source>
        <strain evidence="2">Chelidonia</strain>
        <tissue evidence="2">Blood</tissue>
    </source>
</reference>
<evidence type="ECO:0000313" key="2">
    <source>
        <dbReference type="EMBL" id="RMB95413.1"/>
    </source>
</evidence>